<proteinExistence type="predicted"/>
<dbReference type="Proteomes" id="UP001321473">
    <property type="component" value="Unassembled WGS sequence"/>
</dbReference>
<name>A0AAQ4EB12_AMBAM</name>
<organism evidence="1 2">
    <name type="scientific">Amblyomma americanum</name>
    <name type="common">Lone star tick</name>
    <dbReference type="NCBI Taxonomy" id="6943"/>
    <lineage>
        <taxon>Eukaryota</taxon>
        <taxon>Metazoa</taxon>
        <taxon>Ecdysozoa</taxon>
        <taxon>Arthropoda</taxon>
        <taxon>Chelicerata</taxon>
        <taxon>Arachnida</taxon>
        <taxon>Acari</taxon>
        <taxon>Parasitiformes</taxon>
        <taxon>Ixodida</taxon>
        <taxon>Ixodoidea</taxon>
        <taxon>Ixodidae</taxon>
        <taxon>Amblyomminae</taxon>
        <taxon>Amblyomma</taxon>
    </lineage>
</organism>
<keyword evidence="2" id="KW-1185">Reference proteome</keyword>
<evidence type="ECO:0000313" key="1">
    <source>
        <dbReference type="EMBL" id="KAK8771967.1"/>
    </source>
</evidence>
<dbReference type="EMBL" id="JARKHS020019034">
    <property type="protein sequence ID" value="KAK8771967.1"/>
    <property type="molecule type" value="Genomic_DNA"/>
</dbReference>
<sequence>MYGMTEAELDFFTMLSIIEAMNGRAAVYDIIDDYITNLGSFFCTLERAPAEIRLAVEHAFSVKEKVLLLVISLLKELTTDLSSRQLKQVLGLEASIERFLLRCGRSRTTSPAAAASSE</sequence>
<comment type="caution">
    <text evidence="1">The sequence shown here is derived from an EMBL/GenBank/DDBJ whole genome shotgun (WGS) entry which is preliminary data.</text>
</comment>
<reference evidence="1 2" key="1">
    <citation type="journal article" date="2023" name="Arcadia Sci">
        <title>De novo assembly of a long-read Amblyomma americanum tick genome.</title>
        <authorList>
            <person name="Chou S."/>
            <person name="Poskanzer K.E."/>
            <person name="Rollins M."/>
            <person name="Thuy-Boun P.S."/>
        </authorList>
    </citation>
    <scope>NUCLEOTIDE SEQUENCE [LARGE SCALE GENOMIC DNA]</scope>
    <source>
        <strain evidence="1">F_SG_1</strain>
        <tissue evidence="1">Salivary glands</tissue>
    </source>
</reference>
<protein>
    <submittedName>
        <fullName evidence="1">Uncharacterized protein</fullName>
    </submittedName>
</protein>
<accession>A0AAQ4EB12</accession>
<gene>
    <name evidence="1" type="ORF">V5799_024788</name>
</gene>
<evidence type="ECO:0000313" key="2">
    <source>
        <dbReference type="Proteomes" id="UP001321473"/>
    </source>
</evidence>
<dbReference type="AlphaFoldDB" id="A0AAQ4EB12"/>